<dbReference type="PATRIC" id="fig|931277.6.peg.81"/>
<dbReference type="EMBL" id="AOMC01000014">
    <property type="protein sequence ID" value="EMA51639.1"/>
    <property type="molecule type" value="Genomic_DNA"/>
</dbReference>
<dbReference type="NCBIfam" id="NF033540">
    <property type="entry name" value="transpos_IS701"/>
    <property type="match status" value="1"/>
</dbReference>
<organism evidence="3 4">
    <name type="scientific">Halococcus morrhuae DSM 1307</name>
    <dbReference type="NCBI Taxonomy" id="931277"/>
    <lineage>
        <taxon>Archaea</taxon>
        <taxon>Methanobacteriati</taxon>
        <taxon>Methanobacteriota</taxon>
        <taxon>Stenosarchaea group</taxon>
        <taxon>Halobacteria</taxon>
        <taxon>Halobacteriales</taxon>
        <taxon>Halococcaceae</taxon>
        <taxon>Halococcus</taxon>
    </lineage>
</organism>
<dbReference type="RefSeq" id="WP_004051056.1">
    <property type="nucleotide sequence ID" value="NZ_AOMC01000014.1"/>
</dbReference>
<feature type="coiled-coil region" evidence="1">
    <location>
        <begin position="213"/>
        <end position="240"/>
    </location>
</feature>
<dbReference type="AlphaFoldDB" id="M0N3F0"/>
<dbReference type="PANTHER" id="PTHR33627:SF1">
    <property type="entry name" value="TRANSPOSASE"/>
    <property type="match status" value="1"/>
</dbReference>
<name>M0N3F0_HALMO</name>
<reference evidence="3 4" key="1">
    <citation type="journal article" date="2014" name="PLoS Genet.">
        <title>Phylogenetically driven sequencing of extremely halophilic archaea reveals strategies for static and dynamic osmo-response.</title>
        <authorList>
            <person name="Becker E.A."/>
            <person name="Seitzer P.M."/>
            <person name="Tritt A."/>
            <person name="Larsen D."/>
            <person name="Krusor M."/>
            <person name="Yao A.I."/>
            <person name="Wu D."/>
            <person name="Madern D."/>
            <person name="Eisen J.A."/>
            <person name="Darling A.E."/>
            <person name="Facciotti M.T."/>
        </authorList>
    </citation>
    <scope>NUCLEOTIDE SEQUENCE [LARGE SCALE GENOMIC DNA]</scope>
    <source>
        <strain evidence="3 4">DSM 1307</strain>
    </source>
</reference>
<dbReference type="PANTHER" id="PTHR33627">
    <property type="entry name" value="TRANSPOSASE"/>
    <property type="match status" value="1"/>
</dbReference>
<accession>M0N3F0</accession>
<dbReference type="Proteomes" id="UP000011568">
    <property type="component" value="Unassembled WGS sequence"/>
</dbReference>
<evidence type="ECO:0000256" key="1">
    <source>
        <dbReference type="SAM" id="Coils"/>
    </source>
</evidence>
<proteinExistence type="predicted"/>
<protein>
    <submittedName>
        <fullName evidence="3">Transposase ISHwa4</fullName>
    </submittedName>
</protein>
<keyword evidence="4" id="KW-1185">Reference proteome</keyword>
<dbReference type="SUPFAM" id="SSF53098">
    <property type="entry name" value="Ribonuclease H-like"/>
    <property type="match status" value="1"/>
</dbReference>
<evidence type="ECO:0000259" key="2">
    <source>
        <dbReference type="Pfam" id="PF13546"/>
    </source>
</evidence>
<sequence length="406" mass="46812">MLPITDFLSCTEPIDEFESLSSEQQHHAKTYTTGLVAASNKTVAGIAREILPAQGKRAVNKFLTEYDWDEDQVNHERLEELQKHGETRWSQDGYVILDDSVTDKTGKELPGVGKFYDHAEGETVWGQNLVYAFYADDKTAYPLAFRLYDDDDDQSKYDLARDIIDELEDEVGVPADTYLMDSWFTHDSNLTEYIESYGKDWVGPLRSNRQVTYGGEEIRVDALEERIDKTEREIDDETYKIWTQKRSISELDEVRLLIAEKVTEKEDEENPVRYFASNKIDAPSEHLIRSYSFRWPVEVFFEDSKQDLGFGDCEVRDEGGASRHWHLQMLAYSLLRLGPESNASGTQCSKASSIQVQLEYALKEVVYNLFSWVRDHPKQALDELMEEIEHLFLHSDGSDGSKGWYL</sequence>
<dbReference type="eggNOG" id="arCOG09146">
    <property type="taxonomic scope" value="Archaea"/>
</dbReference>
<dbReference type="Pfam" id="PF13546">
    <property type="entry name" value="DDE_5"/>
    <property type="match status" value="1"/>
</dbReference>
<dbReference type="InterPro" id="IPR038721">
    <property type="entry name" value="IS701-like_DDE_dom"/>
</dbReference>
<dbReference type="OrthoDB" id="209995at2157"/>
<dbReference type="InterPro" id="IPR012337">
    <property type="entry name" value="RNaseH-like_sf"/>
</dbReference>
<keyword evidence="1" id="KW-0175">Coiled coil</keyword>
<gene>
    <name evidence="3" type="ORF">C448_00432</name>
</gene>
<comment type="caution">
    <text evidence="3">The sequence shown here is derived from an EMBL/GenBank/DDBJ whole genome shotgun (WGS) entry which is preliminary data.</text>
</comment>
<evidence type="ECO:0000313" key="3">
    <source>
        <dbReference type="EMBL" id="EMA51639.1"/>
    </source>
</evidence>
<dbReference type="InterPro" id="IPR039365">
    <property type="entry name" value="IS701-like"/>
</dbReference>
<feature type="domain" description="Transposase IS701-like DDE" evidence="2">
    <location>
        <begin position="18"/>
        <end position="213"/>
    </location>
</feature>
<evidence type="ECO:0000313" key="4">
    <source>
        <dbReference type="Proteomes" id="UP000011568"/>
    </source>
</evidence>